<gene>
    <name evidence="1" type="ORF">RPERSI_LOCUS12690</name>
</gene>
<name>A0ACA9Q3R9_9GLOM</name>
<accession>A0ACA9Q3R9</accession>
<dbReference type="EMBL" id="CAJVQC010027384">
    <property type="protein sequence ID" value="CAG8736304.1"/>
    <property type="molecule type" value="Genomic_DNA"/>
</dbReference>
<reference evidence="1" key="1">
    <citation type="submission" date="2021-06" db="EMBL/GenBank/DDBJ databases">
        <authorList>
            <person name="Kallberg Y."/>
            <person name="Tangrot J."/>
            <person name="Rosling A."/>
        </authorList>
    </citation>
    <scope>NUCLEOTIDE SEQUENCE</scope>
    <source>
        <strain evidence="1">MA461A</strain>
    </source>
</reference>
<organism evidence="1 2">
    <name type="scientific">Racocetra persica</name>
    <dbReference type="NCBI Taxonomy" id="160502"/>
    <lineage>
        <taxon>Eukaryota</taxon>
        <taxon>Fungi</taxon>
        <taxon>Fungi incertae sedis</taxon>
        <taxon>Mucoromycota</taxon>
        <taxon>Glomeromycotina</taxon>
        <taxon>Glomeromycetes</taxon>
        <taxon>Diversisporales</taxon>
        <taxon>Gigasporaceae</taxon>
        <taxon>Racocetra</taxon>
    </lineage>
</organism>
<feature type="non-terminal residue" evidence="1">
    <location>
        <position position="1"/>
    </location>
</feature>
<sequence length="44" mass="5030">SIPVFVSSSFVLYKRNHERIVPTKHSTQELIKELESTKKASKDA</sequence>
<comment type="caution">
    <text evidence="1">The sequence shown here is derived from an EMBL/GenBank/DDBJ whole genome shotgun (WGS) entry which is preliminary data.</text>
</comment>
<proteinExistence type="predicted"/>
<evidence type="ECO:0000313" key="1">
    <source>
        <dbReference type="EMBL" id="CAG8736304.1"/>
    </source>
</evidence>
<evidence type="ECO:0000313" key="2">
    <source>
        <dbReference type="Proteomes" id="UP000789920"/>
    </source>
</evidence>
<protein>
    <submittedName>
        <fullName evidence="1">20085_t:CDS:1</fullName>
    </submittedName>
</protein>
<dbReference type="Proteomes" id="UP000789920">
    <property type="component" value="Unassembled WGS sequence"/>
</dbReference>
<keyword evidence="2" id="KW-1185">Reference proteome</keyword>